<proteinExistence type="predicted"/>
<dbReference type="AlphaFoldDB" id="A0A3S2WSY5"/>
<name>A0A3S2WSY5_9BURK</name>
<sequence>MLTLPGLEATYDSLAEAIDAAGEAHSEKMLVKLVLLLAQDLGDADRVAALIATAQADL</sequence>
<gene>
    <name evidence="1" type="ORF">ENE75_16860</name>
</gene>
<protein>
    <submittedName>
        <fullName evidence="1">DUF2783 domain-containing protein</fullName>
    </submittedName>
</protein>
<dbReference type="RefSeq" id="WP_128199505.1">
    <property type="nucleotide sequence ID" value="NZ_SACT01000006.1"/>
</dbReference>
<keyword evidence="2" id="KW-1185">Reference proteome</keyword>
<evidence type="ECO:0000313" key="1">
    <source>
        <dbReference type="EMBL" id="RVT49995.1"/>
    </source>
</evidence>
<evidence type="ECO:0000313" key="2">
    <source>
        <dbReference type="Proteomes" id="UP000288178"/>
    </source>
</evidence>
<comment type="caution">
    <text evidence="1">The sequence shown here is derived from an EMBL/GenBank/DDBJ whole genome shotgun (WGS) entry which is preliminary data.</text>
</comment>
<accession>A0A3S2WSY5</accession>
<dbReference type="Proteomes" id="UP000288178">
    <property type="component" value="Unassembled WGS sequence"/>
</dbReference>
<dbReference type="EMBL" id="SACT01000006">
    <property type="protein sequence ID" value="RVT49995.1"/>
    <property type="molecule type" value="Genomic_DNA"/>
</dbReference>
<organism evidence="1 2">
    <name type="scientific">Rubrivivax albus</name>
    <dbReference type="NCBI Taxonomy" id="2499835"/>
    <lineage>
        <taxon>Bacteria</taxon>
        <taxon>Pseudomonadati</taxon>
        <taxon>Pseudomonadota</taxon>
        <taxon>Betaproteobacteria</taxon>
        <taxon>Burkholderiales</taxon>
        <taxon>Sphaerotilaceae</taxon>
        <taxon>Rubrivivax</taxon>
    </lineage>
</organism>
<reference evidence="1 2" key="1">
    <citation type="submission" date="2019-01" db="EMBL/GenBank/DDBJ databases">
        <authorList>
            <person name="Chen W.-M."/>
        </authorList>
    </citation>
    <scope>NUCLEOTIDE SEQUENCE [LARGE SCALE GENOMIC DNA]</scope>
    <source>
        <strain evidence="1 2">ICH-3</strain>
    </source>
</reference>